<accession>A0ABV0ZGY0</accession>
<evidence type="ECO:0000313" key="2">
    <source>
        <dbReference type="Proteomes" id="UP001469553"/>
    </source>
</evidence>
<protein>
    <submittedName>
        <fullName evidence="1">Uncharacterized protein</fullName>
    </submittedName>
</protein>
<evidence type="ECO:0000313" key="1">
    <source>
        <dbReference type="EMBL" id="MEQ2304608.1"/>
    </source>
</evidence>
<keyword evidence="2" id="KW-1185">Reference proteome</keyword>
<name>A0ABV0ZGY0_9TELE</name>
<comment type="caution">
    <text evidence="1">The sequence shown here is derived from an EMBL/GenBank/DDBJ whole genome shotgun (WGS) entry which is preliminary data.</text>
</comment>
<organism evidence="1 2">
    <name type="scientific">Ameca splendens</name>
    <dbReference type="NCBI Taxonomy" id="208324"/>
    <lineage>
        <taxon>Eukaryota</taxon>
        <taxon>Metazoa</taxon>
        <taxon>Chordata</taxon>
        <taxon>Craniata</taxon>
        <taxon>Vertebrata</taxon>
        <taxon>Euteleostomi</taxon>
        <taxon>Actinopterygii</taxon>
        <taxon>Neopterygii</taxon>
        <taxon>Teleostei</taxon>
        <taxon>Neoteleostei</taxon>
        <taxon>Acanthomorphata</taxon>
        <taxon>Ovalentaria</taxon>
        <taxon>Atherinomorphae</taxon>
        <taxon>Cyprinodontiformes</taxon>
        <taxon>Goodeidae</taxon>
        <taxon>Ameca</taxon>
    </lineage>
</organism>
<gene>
    <name evidence="1" type="ORF">AMECASPLE_028911</name>
</gene>
<reference evidence="1 2" key="1">
    <citation type="submission" date="2021-06" db="EMBL/GenBank/DDBJ databases">
        <authorList>
            <person name="Palmer J.M."/>
        </authorList>
    </citation>
    <scope>NUCLEOTIDE SEQUENCE [LARGE SCALE GENOMIC DNA]</scope>
    <source>
        <strain evidence="1 2">AS_MEX2019</strain>
        <tissue evidence="1">Muscle</tissue>
    </source>
</reference>
<sequence length="111" mass="12277">MFRVIVLLESKPLSQSQITGIQVVLKNIHVFRTIHLSFNLDQFSSSCCRKTFPQHDAATTLFHCGDGVLGVMRCVGFAPDIAFSLMLKNSVLVSSHQSTFLHIFGSHSVAK</sequence>
<dbReference type="Proteomes" id="UP001469553">
    <property type="component" value="Unassembled WGS sequence"/>
</dbReference>
<dbReference type="EMBL" id="JAHRIP010059672">
    <property type="protein sequence ID" value="MEQ2304608.1"/>
    <property type="molecule type" value="Genomic_DNA"/>
</dbReference>
<proteinExistence type="predicted"/>